<dbReference type="CDD" id="cd00090">
    <property type="entry name" value="HTH_ARSR"/>
    <property type="match status" value="1"/>
</dbReference>
<evidence type="ECO:0000256" key="3">
    <source>
        <dbReference type="ARBA" id="ARBA00023163"/>
    </source>
</evidence>
<reference evidence="5 6" key="1">
    <citation type="journal article" date="2020" name="G3 (Bethesda)">
        <title>Whole Genome Sequencing and Comparative Genomics of Two Nematicidal Bacillus Strains Reveals a Wide Range of Possible Virulence Factors.</title>
        <authorList>
            <person name="Susic N."/>
            <person name="Janezic S."/>
            <person name="Rupnik M."/>
            <person name="Geric Stare B."/>
        </authorList>
    </citation>
    <scope>NUCLEOTIDE SEQUENCE [LARGE SCALE GENOMIC DNA]</scope>
    <source>
        <strain evidence="5 6">I-1582</strain>
    </source>
</reference>
<keyword evidence="1" id="KW-0805">Transcription regulation</keyword>
<gene>
    <name evidence="5" type="ORF">KIS1582_4489</name>
</gene>
<dbReference type="PANTHER" id="PTHR43132">
    <property type="entry name" value="ARSENICAL RESISTANCE OPERON REPRESSOR ARSR-RELATED"/>
    <property type="match status" value="1"/>
</dbReference>
<name>A0A800MSW8_CYTFI</name>
<dbReference type="InterPro" id="IPR018334">
    <property type="entry name" value="ArsR_HTH"/>
</dbReference>
<keyword evidence="2" id="KW-0238">DNA-binding</keyword>
<sequence length="123" mass="13867">MGSTKDTCEIYCFDEDKVNRIQGELVKEDLSGAAQLFKALADENRAKISYALTRDEELCVCDIANIIGATVATASHHLRTLHKQGIVKFRKEGKLAFYSLDDDHIRQLMMIALEHRNEVKANV</sequence>
<accession>A0A800MSW8</accession>
<organism evidence="5 6">
    <name type="scientific">Cytobacillus firmus</name>
    <name type="common">Bacillus firmus</name>
    <dbReference type="NCBI Taxonomy" id="1399"/>
    <lineage>
        <taxon>Bacteria</taxon>
        <taxon>Bacillati</taxon>
        <taxon>Bacillota</taxon>
        <taxon>Bacilli</taxon>
        <taxon>Bacillales</taxon>
        <taxon>Bacillaceae</taxon>
        <taxon>Cytobacillus</taxon>
    </lineage>
</organism>
<keyword evidence="3" id="KW-0804">Transcription</keyword>
<dbReference type="InterPro" id="IPR036390">
    <property type="entry name" value="WH_DNA-bd_sf"/>
</dbReference>
<dbReference type="GO" id="GO:0003677">
    <property type="term" value="F:DNA binding"/>
    <property type="evidence" value="ECO:0007669"/>
    <property type="project" value="UniProtKB-KW"/>
</dbReference>
<dbReference type="Proteomes" id="UP000465778">
    <property type="component" value="Unassembled WGS sequence"/>
</dbReference>
<dbReference type="EMBL" id="VDEM01000084">
    <property type="protein sequence ID" value="KAF0821756.1"/>
    <property type="molecule type" value="Genomic_DNA"/>
</dbReference>
<dbReference type="PROSITE" id="PS00846">
    <property type="entry name" value="HTH_ARSR_1"/>
    <property type="match status" value="1"/>
</dbReference>
<dbReference type="Gene3D" id="1.10.10.10">
    <property type="entry name" value="Winged helix-like DNA-binding domain superfamily/Winged helix DNA-binding domain"/>
    <property type="match status" value="1"/>
</dbReference>
<comment type="caution">
    <text evidence="5">The sequence shown here is derived from an EMBL/GenBank/DDBJ whole genome shotgun (WGS) entry which is preliminary data.</text>
</comment>
<evidence type="ECO:0000256" key="2">
    <source>
        <dbReference type="ARBA" id="ARBA00023125"/>
    </source>
</evidence>
<dbReference type="AlphaFoldDB" id="A0A800MSW8"/>
<dbReference type="InterPro" id="IPR011991">
    <property type="entry name" value="ArsR-like_HTH"/>
</dbReference>
<dbReference type="NCBIfam" id="NF033788">
    <property type="entry name" value="HTH_metalloreg"/>
    <property type="match status" value="1"/>
</dbReference>
<dbReference type="SMART" id="SM00418">
    <property type="entry name" value="HTH_ARSR"/>
    <property type="match status" value="1"/>
</dbReference>
<protein>
    <submittedName>
        <fullName evidence="5">Cadmium efflux system accessory protein</fullName>
    </submittedName>
</protein>
<proteinExistence type="predicted"/>
<evidence type="ECO:0000256" key="1">
    <source>
        <dbReference type="ARBA" id="ARBA00023015"/>
    </source>
</evidence>
<dbReference type="GO" id="GO:0003700">
    <property type="term" value="F:DNA-binding transcription factor activity"/>
    <property type="evidence" value="ECO:0007669"/>
    <property type="project" value="InterPro"/>
</dbReference>
<evidence type="ECO:0000313" key="5">
    <source>
        <dbReference type="EMBL" id="KAF0821756.1"/>
    </source>
</evidence>
<dbReference type="InterPro" id="IPR001845">
    <property type="entry name" value="HTH_ArsR_DNA-bd_dom"/>
</dbReference>
<dbReference type="PRINTS" id="PR00778">
    <property type="entry name" value="HTHARSR"/>
</dbReference>
<dbReference type="RefSeq" id="WP_159346831.1">
    <property type="nucleotide sequence ID" value="NZ_JABVDD010000022.1"/>
</dbReference>
<dbReference type="GO" id="GO:0046686">
    <property type="term" value="P:response to cadmium ion"/>
    <property type="evidence" value="ECO:0007669"/>
    <property type="project" value="UniProtKB-KW"/>
</dbReference>
<dbReference type="PANTHER" id="PTHR43132:SF6">
    <property type="entry name" value="HTH-TYPE TRANSCRIPTIONAL REPRESSOR CZRA"/>
    <property type="match status" value="1"/>
</dbReference>
<dbReference type="Pfam" id="PF01022">
    <property type="entry name" value="HTH_5"/>
    <property type="match status" value="1"/>
</dbReference>
<dbReference type="InterPro" id="IPR036388">
    <property type="entry name" value="WH-like_DNA-bd_sf"/>
</dbReference>
<dbReference type="PROSITE" id="PS50987">
    <property type="entry name" value="HTH_ARSR_2"/>
    <property type="match status" value="1"/>
</dbReference>
<dbReference type="OrthoDB" id="9794330at2"/>
<keyword evidence="4" id="KW-0105">Cadmium resistance</keyword>
<evidence type="ECO:0000256" key="4">
    <source>
        <dbReference type="ARBA" id="ARBA00043263"/>
    </source>
</evidence>
<evidence type="ECO:0000313" key="6">
    <source>
        <dbReference type="Proteomes" id="UP000465778"/>
    </source>
</evidence>
<dbReference type="InterPro" id="IPR051011">
    <property type="entry name" value="Metal_resp_trans_reg"/>
</dbReference>
<dbReference type="SUPFAM" id="SSF46785">
    <property type="entry name" value="Winged helix' DNA-binding domain"/>
    <property type="match status" value="1"/>
</dbReference>